<reference evidence="4 5" key="1">
    <citation type="submission" date="2019-03" db="EMBL/GenBank/DDBJ databases">
        <title>Genomic Encyclopedia of Type Strains, Phase IV (KMG-IV): sequencing the most valuable type-strain genomes for metagenomic binning, comparative biology and taxonomic classification.</title>
        <authorList>
            <person name="Goeker M."/>
        </authorList>
    </citation>
    <scope>NUCLEOTIDE SEQUENCE [LARGE SCALE GENOMIC DNA]</scope>
    <source>
        <strain evidence="4 5">DSM 103792</strain>
    </source>
</reference>
<feature type="transmembrane region" description="Helical" evidence="2">
    <location>
        <begin position="58"/>
        <end position="79"/>
    </location>
</feature>
<evidence type="ECO:0000259" key="3">
    <source>
        <dbReference type="PROSITE" id="PS50930"/>
    </source>
</evidence>
<feature type="transmembrane region" description="Helical" evidence="2">
    <location>
        <begin position="91"/>
        <end position="109"/>
    </location>
</feature>
<dbReference type="Proteomes" id="UP000295375">
    <property type="component" value="Unassembled WGS sequence"/>
</dbReference>
<dbReference type="PROSITE" id="PS50930">
    <property type="entry name" value="HTH_LYTTR"/>
    <property type="match status" value="1"/>
</dbReference>
<evidence type="ECO:0000256" key="1">
    <source>
        <dbReference type="ARBA" id="ARBA00023012"/>
    </source>
</evidence>
<dbReference type="GO" id="GO:0003677">
    <property type="term" value="F:DNA binding"/>
    <property type="evidence" value="ECO:0007669"/>
    <property type="project" value="UniProtKB-KW"/>
</dbReference>
<evidence type="ECO:0000313" key="5">
    <source>
        <dbReference type="Proteomes" id="UP000295375"/>
    </source>
</evidence>
<dbReference type="PANTHER" id="PTHR37299:SF1">
    <property type="entry name" value="STAGE 0 SPORULATION PROTEIN A HOMOLOG"/>
    <property type="match status" value="1"/>
</dbReference>
<dbReference type="PANTHER" id="PTHR37299">
    <property type="entry name" value="TRANSCRIPTIONAL REGULATOR-RELATED"/>
    <property type="match status" value="1"/>
</dbReference>
<gene>
    <name evidence="4" type="ORF">EV696_107200</name>
</gene>
<feature type="domain" description="HTH LytTR-type" evidence="3">
    <location>
        <begin position="154"/>
        <end position="249"/>
    </location>
</feature>
<dbReference type="EMBL" id="SNYM01000007">
    <property type="protein sequence ID" value="TDQ48462.1"/>
    <property type="molecule type" value="Genomic_DNA"/>
</dbReference>
<comment type="caution">
    <text evidence="4">The sequence shown here is derived from an EMBL/GenBank/DDBJ whole genome shotgun (WGS) entry which is preliminary data.</text>
</comment>
<name>A0A4R6UNR5_9GAMM</name>
<keyword evidence="2" id="KW-0812">Transmembrane</keyword>
<dbReference type="InterPro" id="IPR046947">
    <property type="entry name" value="LytR-like"/>
</dbReference>
<evidence type="ECO:0000256" key="2">
    <source>
        <dbReference type="SAM" id="Phobius"/>
    </source>
</evidence>
<evidence type="ECO:0000313" key="4">
    <source>
        <dbReference type="EMBL" id="TDQ48462.1"/>
    </source>
</evidence>
<dbReference type="RefSeq" id="WP_157591390.1">
    <property type="nucleotide sequence ID" value="NZ_CP037953.1"/>
</dbReference>
<feature type="transmembrane region" description="Helical" evidence="2">
    <location>
        <begin position="25"/>
        <end position="46"/>
    </location>
</feature>
<keyword evidence="4" id="KW-0238">DNA-binding</keyword>
<sequence length="263" mass="28890">MTPPSVVEQFRLAWLHASRSQRVRWLLLIGAGATLLLLIYCLGHGAFSAQPSDWLMSLQWSVAHAIGLISLLAITTIFPKPQPAIRFTQQFVAALAASALSFAILRATQHFEPFLHDYVSIGVWALIAALLTPLLAPLKPWQALNIDFGQHRQLVAIEQLIAVHGARNYVEIEIIGKPGSGIVRSTIKEFLQSYPTALLQCHRSHLINPKQVTRIQPIQRGAYQLTLSNGSIVPVSAAYADRVLATCHFVPATENPSQSAVRS</sequence>
<dbReference type="GO" id="GO:0000156">
    <property type="term" value="F:phosphorelay response regulator activity"/>
    <property type="evidence" value="ECO:0007669"/>
    <property type="project" value="InterPro"/>
</dbReference>
<feature type="transmembrane region" description="Helical" evidence="2">
    <location>
        <begin position="121"/>
        <end position="138"/>
    </location>
</feature>
<keyword evidence="2" id="KW-1133">Transmembrane helix</keyword>
<dbReference type="AlphaFoldDB" id="A0A4R6UNR5"/>
<keyword evidence="2" id="KW-0472">Membrane</keyword>
<protein>
    <submittedName>
        <fullName evidence="4">LytTr DNA-binding domain-containing protein</fullName>
    </submittedName>
</protein>
<organism evidence="4 5">
    <name type="scientific">Permianibacter aggregans</name>
    <dbReference type="NCBI Taxonomy" id="1510150"/>
    <lineage>
        <taxon>Bacteria</taxon>
        <taxon>Pseudomonadati</taxon>
        <taxon>Pseudomonadota</taxon>
        <taxon>Gammaproteobacteria</taxon>
        <taxon>Pseudomonadales</taxon>
        <taxon>Pseudomonadaceae</taxon>
        <taxon>Permianibacter</taxon>
    </lineage>
</organism>
<keyword evidence="1" id="KW-0902">Two-component regulatory system</keyword>
<keyword evidence="5" id="KW-1185">Reference proteome</keyword>
<dbReference type="Gene3D" id="2.40.50.1020">
    <property type="entry name" value="LytTr DNA-binding domain"/>
    <property type="match status" value="1"/>
</dbReference>
<dbReference type="SMART" id="SM00850">
    <property type="entry name" value="LytTR"/>
    <property type="match status" value="1"/>
</dbReference>
<dbReference type="InterPro" id="IPR007492">
    <property type="entry name" value="LytTR_DNA-bd_dom"/>
</dbReference>
<dbReference type="Pfam" id="PF04397">
    <property type="entry name" value="LytTR"/>
    <property type="match status" value="1"/>
</dbReference>
<accession>A0A4R6UNR5</accession>
<proteinExistence type="predicted"/>